<evidence type="ECO:0000256" key="1">
    <source>
        <dbReference type="SAM" id="Phobius"/>
    </source>
</evidence>
<dbReference type="AlphaFoldDB" id="A0A8J3DBK0"/>
<feature type="transmembrane region" description="Helical" evidence="1">
    <location>
        <begin position="20"/>
        <end position="41"/>
    </location>
</feature>
<feature type="transmembrane region" description="Helical" evidence="1">
    <location>
        <begin position="61"/>
        <end position="80"/>
    </location>
</feature>
<reference evidence="3" key="2">
    <citation type="submission" date="2020-09" db="EMBL/GenBank/DDBJ databases">
        <authorList>
            <person name="Sun Q."/>
            <person name="Kim S."/>
        </authorList>
    </citation>
    <scope>NUCLEOTIDE SEQUENCE</scope>
    <source>
        <strain evidence="3">KCTC 12870</strain>
    </source>
</reference>
<dbReference type="Proteomes" id="UP000642829">
    <property type="component" value="Unassembled WGS sequence"/>
</dbReference>
<dbReference type="NCBIfam" id="TIGR03647">
    <property type="entry name" value="Na_symport_sm"/>
    <property type="match status" value="1"/>
</dbReference>
<gene>
    <name evidence="3" type="ORF">GCM10007047_14410</name>
</gene>
<dbReference type="InterPro" id="IPR019886">
    <property type="entry name" value="Na_symporter_ssu"/>
</dbReference>
<dbReference type="Pfam" id="PF13937">
    <property type="entry name" value="DUF4212"/>
    <property type="match status" value="1"/>
</dbReference>
<keyword evidence="1" id="KW-0812">Transmembrane</keyword>
<organism evidence="3 4">
    <name type="scientific">Cerasicoccus arenae</name>
    <dbReference type="NCBI Taxonomy" id="424488"/>
    <lineage>
        <taxon>Bacteria</taxon>
        <taxon>Pseudomonadati</taxon>
        <taxon>Verrucomicrobiota</taxon>
        <taxon>Opitutia</taxon>
        <taxon>Puniceicoccales</taxon>
        <taxon>Cerasicoccaceae</taxon>
        <taxon>Cerasicoccus</taxon>
    </lineage>
</organism>
<keyword evidence="4" id="KW-1185">Reference proteome</keyword>
<comment type="caution">
    <text evidence="3">The sequence shown here is derived from an EMBL/GenBank/DDBJ whole genome shotgun (WGS) entry which is preliminary data.</text>
</comment>
<evidence type="ECO:0000313" key="3">
    <source>
        <dbReference type="EMBL" id="GHB99310.1"/>
    </source>
</evidence>
<proteinExistence type="predicted"/>
<keyword evidence="1" id="KW-0472">Membrane</keyword>
<protein>
    <recommendedName>
        <fullName evidence="2">Sodium symporter small subunit domain-containing protein</fullName>
    </recommendedName>
</protein>
<evidence type="ECO:0000313" key="4">
    <source>
        <dbReference type="Proteomes" id="UP000642829"/>
    </source>
</evidence>
<reference evidence="3" key="1">
    <citation type="journal article" date="2014" name="Int. J. Syst. Evol. Microbiol.">
        <title>Complete genome sequence of Corynebacterium casei LMG S-19264T (=DSM 44701T), isolated from a smear-ripened cheese.</title>
        <authorList>
            <consortium name="US DOE Joint Genome Institute (JGI-PGF)"/>
            <person name="Walter F."/>
            <person name="Albersmeier A."/>
            <person name="Kalinowski J."/>
            <person name="Ruckert C."/>
        </authorList>
    </citation>
    <scope>NUCLEOTIDE SEQUENCE</scope>
    <source>
        <strain evidence="3">KCTC 12870</strain>
    </source>
</reference>
<accession>A0A8J3DBK0</accession>
<keyword evidence="1" id="KW-1133">Transmembrane helix</keyword>
<sequence>MPQDAPTKEALVSRYWRSNLTITISLLSIWAAVSFGAGILFADKLHDVHLFGSGYPLGFWFAQQGSVMVFVVLILVYAILMNRLDSKHKREMQQFNQEGPSA</sequence>
<dbReference type="RefSeq" id="WP_189513438.1">
    <property type="nucleotide sequence ID" value="NZ_BMXG01000007.1"/>
</dbReference>
<name>A0A8J3DBK0_9BACT</name>
<evidence type="ECO:0000259" key="2">
    <source>
        <dbReference type="Pfam" id="PF13937"/>
    </source>
</evidence>
<feature type="domain" description="Sodium symporter small subunit" evidence="2">
    <location>
        <begin position="14"/>
        <end position="89"/>
    </location>
</feature>
<dbReference type="EMBL" id="BMXG01000007">
    <property type="protein sequence ID" value="GHB99310.1"/>
    <property type="molecule type" value="Genomic_DNA"/>
</dbReference>